<evidence type="ECO:0000313" key="6">
    <source>
        <dbReference type="EMBL" id="TDH69862.1"/>
    </source>
</evidence>
<dbReference type="Pfam" id="PF12937">
    <property type="entry name" value="F-box-like"/>
    <property type="match status" value="1"/>
</dbReference>
<dbReference type="AlphaFoldDB" id="A0A976FN14"/>
<dbReference type="KEGG" id="blac:94352214"/>
<dbReference type="GO" id="GO:0006355">
    <property type="term" value="P:regulation of DNA-templated transcription"/>
    <property type="evidence" value="ECO:0007669"/>
    <property type="project" value="TreeGrafter"/>
</dbReference>
<protein>
    <recommendedName>
        <fullName evidence="5">CRC domain-containing protein</fullName>
    </recommendedName>
</protein>
<dbReference type="PANTHER" id="PTHR12446:SF34">
    <property type="entry name" value="PROTEIN LIN-54 HOMOLOG"/>
    <property type="match status" value="1"/>
</dbReference>
<dbReference type="Pfam" id="PF03638">
    <property type="entry name" value="TCR"/>
    <property type="match status" value="2"/>
</dbReference>
<comment type="subcellular location">
    <subcellularLocation>
        <location evidence="1">Nucleus</location>
    </subcellularLocation>
</comment>
<dbReference type="SUPFAM" id="SSF81383">
    <property type="entry name" value="F-box domain"/>
    <property type="match status" value="1"/>
</dbReference>
<dbReference type="GeneID" id="94352214"/>
<gene>
    <name evidence="6" type="ORF">CCR75_008491</name>
</gene>
<dbReference type="OrthoDB" id="6283463at2759"/>
<dbReference type="PROSITE" id="PS51634">
    <property type="entry name" value="CRC"/>
    <property type="match status" value="1"/>
</dbReference>
<proteinExistence type="inferred from homology"/>
<evidence type="ECO:0000256" key="4">
    <source>
        <dbReference type="SAM" id="MobiDB-lite"/>
    </source>
</evidence>
<name>A0A976FN14_BRELC</name>
<dbReference type="InterPro" id="IPR005172">
    <property type="entry name" value="CRC"/>
</dbReference>
<organism evidence="6 7">
    <name type="scientific">Bremia lactucae</name>
    <name type="common">Lettuce downy mildew</name>
    <dbReference type="NCBI Taxonomy" id="4779"/>
    <lineage>
        <taxon>Eukaryota</taxon>
        <taxon>Sar</taxon>
        <taxon>Stramenopiles</taxon>
        <taxon>Oomycota</taxon>
        <taxon>Peronosporomycetes</taxon>
        <taxon>Peronosporales</taxon>
        <taxon>Peronosporaceae</taxon>
        <taxon>Bremia</taxon>
    </lineage>
</organism>
<dbReference type="InterPro" id="IPR028307">
    <property type="entry name" value="Lin-54_fam"/>
</dbReference>
<dbReference type="InterPro" id="IPR033467">
    <property type="entry name" value="Tesmin/TSO1-like_CXC"/>
</dbReference>
<accession>A0A976FN14</accession>
<dbReference type="SMART" id="SM01114">
    <property type="entry name" value="CXC"/>
    <property type="match status" value="2"/>
</dbReference>
<feature type="compositionally biased region" description="Polar residues" evidence="4">
    <location>
        <begin position="261"/>
        <end position="272"/>
    </location>
</feature>
<dbReference type="Gene3D" id="1.20.1280.50">
    <property type="match status" value="1"/>
</dbReference>
<evidence type="ECO:0000256" key="3">
    <source>
        <dbReference type="ARBA" id="ARBA00023242"/>
    </source>
</evidence>
<evidence type="ECO:0000256" key="1">
    <source>
        <dbReference type="ARBA" id="ARBA00004123"/>
    </source>
</evidence>
<feature type="region of interest" description="Disordered" evidence="4">
    <location>
        <begin position="261"/>
        <end position="296"/>
    </location>
</feature>
<dbReference type="RefSeq" id="XP_067819361.1">
    <property type="nucleotide sequence ID" value="XM_067966543.1"/>
</dbReference>
<dbReference type="InterPro" id="IPR036047">
    <property type="entry name" value="F-box-like_dom_sf"/>
</dbReference>
<dbReference type="InterPro" id="IPR001810">
    <property type="entry name" value="F-box_dom"/>
</dbReference>
<feature type="domain" description="CRC" evidence="5">
    <location>
        <begin position="22"/>
        <end position="179"/>
    </location>
</feature>
<sequence>MSLPSASQYSHQCAVIPPSNPRKAPCNCKKSKCLKFYCECFASGGYCDANCNCLNCSNTTKTESLRQHAIALRLEKNPKAFQPKIGTKPFGMTAGNANCLVVKVSEGIGTSSRVLLSPPNQQRCRHQQLLISRNVSTKVHKHGCHCKKSACQKKYCECFQAGVICGENCRCIECKNQAYVKNEANTSSRLNETPYNELKETLVSRVFTGIRKRMRVDGRAWKEDFTLPFKTPSGHDRRDKESKDVDGLERILVHGQVTAMPCTSPSTPPQVTRRNDVKRSYVSPGRGEGERKRTAGSGAKYSSLVLKEYDSFRDNFGDCSNMRSSRRVKRVFVLPLFGQDLVPLKIDISAKIFGFLTNTDLHNASFVSRLWNQVALGDIVWDHANFIPKKVKTGNRWQQKTHQRMPPVKSE</sequence>
<dbReference type="Proteomes" id="UP000294530">
    <property type="component" value="Unassembled WGS sequence"/>
</dbReference>
<comment type="caution">
    <text evidence="6">The sequence shown here is derived from an EMBL/GenBank/DDBJ whole genome shotgun (WGS) entry which is preliminary data.</text>
</comment>
<evidence type="ECO:0000313" key="7">
    <source>
        <dbReference type="Proteomes" id="UP000294530"/>
    </source>
</evidence>
<dbReference type="EMBL" id="SHOA02000008">
    <property type="protein sequence ID" value="TDH69862.1"/>
    <property type="molecule type" value="Genomic_DNA"/>
</dbReference>
<evidence type="ECO:0000259" key="5">
    <source>
        <dbReference type="PROSITE" id="PS51634"/>
    </source>
</evidence>
<dbReference type="GO" id="GO:0005634">
    <property type="term" value="C:nucleus"/>
    <property type="evidence" value="ECO:0007669"/>
    <property type="project" value="UniProtKB-SubCell"/>
</dbReference>
<reference evidence="6 7" key="1">
    <citation type="journal article" date="2021" name="Genome Biol.">
        <title>AFLAP: assembly-free linkage analysis pipeline using k-mers from genome sequencing data.</title>
        <authorList>
            <person name="Fletcher K."/>
            <person name="Zhang L."/>
            <person name="Gil J."/>
            <person name="Han R."/>
            <person name="Cavanaugh K."/>
            <person name="Michelmore R."/>
        </authorList>
    </citation>
    <scope>NUCLEOTIDE SEQUENCE [LARGE SCALE GENOMIC DNA]</scope>
    <source>
        <strain evidence="6 7">SF5</strain>
    </source>
</reference>
<evidence type="ECO:0000256" key="2">
    <source>
        <dbReference type="ARBA" id="ARBA00007267"/>
    </source>
</evidence>
<keyword evidence="3" id="KW-0539">Nucleus</keyword>
<comment type="similarity">
    <text evidence="2">Belongs to the lin-54 family.</text>
</comment>
<dbReference type="PANTHER" id="PTHR12446">
    <property type="entry name" value="TESMIN/TSO1-RELATED"/>
    <property type="match status" value="1"/>
</dbReference>
<keyword evidence="7" id="KW-1185">Reference proteome</keyword>